<reference evidence="3 4" key="1">
    <citation type="submission" date="2019-05" db="EMBL/GenBank/DDBJ databases">
        <title>Another draft genome of Portunus trituberculatus and its Hox gene families provides insights of decapod evolution.</title>
        <authorList>
            <person name="Jeong J.-H."/>
            <person name="Song I."/>
            <person name="Kim S."/>
            <person name="Choi T."/>
            <person name="Kim D."/>
            <person name="Ryu S."/>
            <person name="Kim W."/>
        </authorList>
    </citation>
    <scope>NUCLEOTIDE SEQUENCE [LARGE SCALE GENOMIC DNA]</scope>
    <source>
        <tissue evidence="3">Muscle</tissue>
    </source>
</reference>
<feature type="transmembrane region" description="Helical" evidence="2">
    <location>
        <begin position="50"/>
        <end position="71"/>
    </location>
</feature>
<gene>
    <name evidence="3" type="ORF">E2C01_007485</name>
</gene>
<feature type="compositionally biased region" description="Basic and acidic residues" evidence="1">
    <location>
        <begin position="195"/>
        <end position="208"/>
    </location>
</feature>
<organism evidence="3 4">
    <name type="scientific">Portunus trituberculatus</name>
    <name type="common">Swimming crab</name>
    <name type="synonym">Neptunus trituberculatus</name>
    <dbReference type="NCBI Taxonomy" id="210409"/>
    <lineage>
        <taxon>Eukaryota</taxon>
        <taxon>Metazoa</taxon>
        <taxon>Ecdysozoa</taxon>
        <taxon>Arthropoda</taxon>
        <taxon>Crustacea</taxon>
        <taxon>Multicrustacea</taxon>
        <taxon>Malacostraca</taxon>
        <taxon>Eumalacostraca</taxon>
        <taxon>Eucarida</taxon>
        <taxon>Decapoda</taxon>
        <taxon>Pleocyemata</taxon>
        <taxon>Brachyura</taxon>
        <taxon>Eubrachyura</taxon>
        <taxon>Portunoidea</taxon>
        <taxon>Portunidae</taxon>
        <taxon>Portuninae</taxon>
        <taxon>Portunus</taxon>
    </lineage>
</organism>
<protein>
    <submittedName>
        <fullName evidence="3">Uncharacterized protein</fullName>
    </submittedName>
</protein>
<proteinExistence type="predicted"/>
<dbReference type="OrthoDB" id="6341381at2759"/>
<dbReference type="AlphaFoldDB" id="A0A5B7D1A4"/>
<evidence type="ECO:0000256" key="2">
    <source>
        <dbReference type="SAM" id="Phobius"/>
    </source>
</evidence>
<evidence type="ECO:0000313" key="4">
    <source>
        <dbReference type="Proteomes" id="UP000324222"/>
    </source>
</evidence>
<dbReference type="Proteomes" id="UP000324222">
    <property type="component" value="Unassembled WGS sequence"/>
</dbReference>
<comment type="caution">
    <text evidence="3">The sequence shown here is derived from an EMBL/GenBank/DDBJ whole genome shotgun (WGS) entry which is preliminary data.</text>
</comment>
<evidence type="ECO:0000313" key="3">
    <source>
        <dbReference type="EMBL" id="MPC14714.1"/>
    </source>
</evidence>
<sequence length="208" mass="23292">MMRRAQKTAPDDLTRRVREVQAPFWPLLITTAATVAMYACKFFLHPAAVYVSLVAMVIARPCVIAVSTAFIRIRFPVSHFNRLMGVYGTVTAALMFLQYPHFIWAQHMYYTCCVNCFPLMLMPTNNRIYLFALCRAASEAKNLLPPEARGTHRDVISELGVTAGRLSSRAACLAPTHPGTTEAAARKSKCGNNGWEREAKDKERFSSE</sequence>
<feature type="region of interest" description="Disordered" evidence="1">
    <location>
        <begin position="177"/>
        <end position="208"/>
    </location>
</feature>
<feature type="transmembrane region" description="Helical" evidence="2">
    <location>
        <begin position="24"/>
        <end position="44"/>
    </location>
</feature>
<keyword evidence="2" id="KW-0812">Transmembrane</keyword>
<dbReference type="EMBL" id="VSRR010000373">
    <property type="protein sequence ID" value="MPC14714.1"/>
    <property type="molecule type" value="Genomic_DNA"/>
</dbReference>
<name>A0A5B7D1A4_PORTR</name>
<feature type="transmembrane region" description="Helical" evidence="2">
    <location>
        <begin position="83"/>
        <end position="104"/>
    </location>
</feature>
<keyword evidence="4" id="KW-1185">Reference proteome</keyword>
<evidence type="ECO:0000256" key="1">
    <source>
        <dbReference type="SAM" id="MobiDB-lite"/>
    </source>
</evidence>
<keyword evidence="2" id="KW-0472">Membrane</keyword>
<accession>A0A5B7D1A4</accession>
<keyword evidence="2" id="KW-1133">Transmembrane helix</keyword>